<reference evidence="1" key="2">
    <citation type="journal article" date="2023" name="IMA Fungus">
        <title>Comparative genomic study of the Penicillium genus elucidates a diverse pangenome and 15 lateral gene transfer events.</title>
        <authorList>
            <person name="Petersen C."/>
            <person name="Sorensen T."/>
            <person name="Nielsen M.R."/>
            <person name="Sondergaard T.E."/>
            <person name="Sorensen J.L."/>
            <person name="Fitzpatrick D.A."/>
            <person name="Frisvad J.C."/>
            <person name="Nielsen K.L."/>
        </authorList>
    </citation>
    <scope>NUCLEOTIDE SEQUENCE</scope>
    <source>
        <strain evidence="1">IBT 34128</strain>
    </source>
</reference>
<dbReference type="EMBL" id="JAPMSZ010000004">
    <property type="protein sequence ID" value="KAJ5105512.1"/>
    <property type="molecule type" value="Genomic_DNA"/>
</dbReference>
<dbReference type="RefSeq" id="XP_056514508.1">
    <property type="nucleotide sequence ID" value="XM_056653441.1"/>
</dbReference>
<dbReference type="OrthoDB" id="4499271at2759"/>
<gene>
    <name evidence="1" type="ORF">NUU61_002859</name>
</gene>
<comment type="caution">
    <text evidence="1">The sequence shown here is derived from an EMBL/GenBank/DDBJ whole genome shotgun (WGS) entry which is preliminary data.</text>
</comment>
<sequence>MPVSSTKDRVTGAEPTADVARILDNAQVPHVLWGRLAFGLEIEFVIPDDHLESATNTLSTAGFPRCTNPNRINLGYGRARPVPDIHFHIELRYPDCTVLSLLAKPVTLW</sequence>
<dbReference type="Proteomes" id="UP001141434">
    <property type="component" value="Unassembled WGS sequence"/>
</dbReference>
<organism evidence="1 2">
    <name type="scientific">Penicillium alfredii</name>
    <dbReference type="NCBI Taxonomy" id="1506179"/>
    <lineage>
        <taxon>Eukaryota</taxon>
        <taxon>Fungi</taxon>
        <taxon>Dikarya</taxon>
        <taxon>Ascomycota</taxon>
        <taxon>Pezizomycotina</taxon>
        <taxon>Eurotiomycetes</taxon>
        <taxon>Eurotiomycetidae</taxon>
        <taxon>Eurotiales</taxon>
        <taxon>Aspergillaceae</taxon>
        <taxon>Penicillium</taxon>
    </lineage>
</organism>
<dbReference type="GeneID" id="81392609"/>
<dbReference type="AlphaFoldDB" id="A0A9W9KHM8"/>
<keyword evidence="2" id="KW-1185">Reference proteome</keyword>
<proteinExistence type="predicted"/>
<evidence type="ECO:0000313" key="2">
    <source>
        <dbReference type="Proteomes" id="UP001141434"/>
    </source>
</evidence>
<name>A0A9W9KHM8_9EURO</name>
<reference evidence="1" key="1">
    <citation type="submission" date="2022-11" db="EMBL/GenBank/DDBJ databases">
        <authorList>
            <person name="Petersen C."/>
        </authorList>
    </citation>
    <scope>NUCLEOTIDE SEQUENCE</scope>
    <source>
        <strain evidence="1">IBT 34128</strain>
    </source>
</reference>
<protein>
    <submittedName>
        <fullName evidence="1">Uncharacterized protein</fullName>
    </submittedName>
</protein>
<accession>A0A9W9KHM8</accession>
<evidence type="ECO:0000313" key="1">
    <source>
        <dbReference type="EMBL" id="KAJ5105512.1"/>
    </source>
</evidence>